<keyword evidence="3" id="KW-1185">Reference proteome</keyword>
<proteinExistence type="predicted"/>
<name>A0ABV1ABZ3_9TELE</name>
<dbReference type="Proteomes" id="UP001469553">
    <property type="component" value="Unassembled WGS sequence"/>
</dbReference>
<evidence type="ECO:0000313" key="2">
    <source>
        <dbReference type="EMBL" id="MEQ2315587.1"/>
    </source>
</evidence>
<protein>
    <submittedName>
        <fullName evidence="2">Uncharacterized protein</fullName>
    </submittedName>
</protein>
<sequence>MDFTKTSLLKGISAFFSSFTLIPYKCFYCDSLDSRHHCHHKSSGSTRRTGEEFGLAERDSMDIGAPSGPRPHPFLSPFFSLELNPNTCGCMWEPWTHRP</sequence>
<gene>
    <name evidence="2" type="ORF">AMECASPLE_024014</name>
</gene>
<evidence type="ECO:0000256" key="1">
    <source>
        <dbReference type="SAM" id="MobiDB-lite"/>
    </source>
</evidence>
<organism evidence="2 3">
    <name type="scientific">Ameca splendens</name>
    <dbReference type="NCBI Taxonomy" id="208324"/>
    <lineage>
        <taxon>Eukaryota</taxon>
        <taxon>Metazoa</taxon>
        <taxon>Chordata</taxon>
        <taxon>Craniata</taxon>
        <taxon>Vertebrata</taxon>
        <taxon>Euteleostomi</taxon>
        <taxon>Actinopterygii</taxon>
        <taxon>Neopterygii</taxon>
        <taxon>Teleostei</taxon>
        <taxon>Neoteleostei</taxon>
        <taxon>Acanthomorphata</taxon>
        <taxon>Ovalentaria</taxon>
        <taxon>Atherinomorphae</taxon>
        <taxon>Cyprinodontiformes</taxon>
        <taxon>Goodeidae</taxon>
        <taxon>Ameca</taxon>
    </lineage>
</organism>
<feature type="compositionally biased region" description="Basic and acidic residues" evidence="1">
    <location>
        <begin position="48"/>
        <end position="61"/>
    </location>
</feature>
<reference evidence="2 3" key="1">
    <citation type="submission" date="2021-06" db="EMBL/GenBank/DDBJ databases">
        <authorList>
            <person name="Palmer J.M."/>
        </authorList>
    </citation>
    <scope>NUCLEOTIDE SEQUENCE [LARGE SCALE GENOMIC DNA]</scope>
    <source>
        <strain evidence="2 3">AS_MEX2019</strain>
        <tissue evidence="2">Muscle</tissue>
    </source>
</reference>
<dbReference type="EMBL" id="JAHRIP010086898">
    <property type="protein sequence ID" value="MEQ2315587.1"/>
    <property type="molecule type" value="Genomic_DNA"/>
</dbReference>
<accession>A0ABV1ABZ3</accession>
<feature type="region of interest" description="Disordered" evidence="1">
    <location>
        <begin position="37"/>
        <end position="62"/>
    </location>
</feature>
<comment type="caution">
    <text evidence="2">The sequence shown here is derived from an EMBL/GenBank/DDBJ whole genome shotgun (WGS) entry which is preliminary data.</text>
</comment>
<evidence type="ECO:0000313" key="3">
    <source>
        <dbReference type="Proteomes" id="UP001469553"/>
    </source>
</evidence>